<dbReference type="AlphaFoldDB" id="A0ABD2XUP3"/>
<reference evidence="1 2" key="1">
    <citation type="submission" date="2024-11" db="EMBL/GenBank/DDBJ databases">
        <title>A near-complete genome assembly of Cinchona calisaya.</title>
        <authorList>
            <person name="Lian D.C."/>
            <person name="Zhao X.W."/>
            <person name="Wei L."/>
        </authorList>
    </citation>
    <scope>NUCLEOTIDE SEQUENCE [LARGE SCALE GENOMIC DNA]</scope>
    <source>
        <tissue evidence="1">Nenye</tissue>
    </source>
</reference>
<dbReference type="InterPro" id="IPR036691">
    <property type="entry name" value="Endo/exonu/phosph_ase_sf"/>
</dbReference>
<accession>A0ABD2XUP3</accession>
<dbReference type="Proteomes" id="UP001630127">
    <property type="component" value="Unassembled WGS sequence"/>
</dbReference>
<keyword evidence="2" id="KW-1185">Reference proteome</keyword>
<comment type="caution">
    <text evidence="1">The sequence shown here is derived from an EMBL/GenBank/DDBJ whole genome shotgun (WGS) entry which is preliminary data.</text>
</comment>
<sequence length="103" mass="12420">MNGIAVNIPRRSRGLALLWKKEIDASVICYYEHFVDATELFPGQQERWRLMGYYGKTNMVRRKDPWDRFKHLQNANGLPWICLRDFNKVLEDREWSRRASRPH</sequence>
<dbReference type="Gene3D" id="3.60.10.10">
    <property type="entry name" value="Endonuclease/exonuclease/phosphatase"/>
    <property type="match status" value="1"/>
</dbReference>
<dbReference type="SUPFAM" id="SSF56219">
    <property type="entry name" value="DNase I-like"/>
    <property type="match status" value="1"/>
</dbReference>
<protein>
    <submittedName>
        <fullName evidence="1">Uncharacterized protein</fullName>
    </submittedName>
</protein>
<dbReference type="EMBL" id="JBJUIK010000017">
    <property type="protein sequence ID" value="KAL3497825.1"/>
    <property type="molecule type" value="Genomic_DNA"/>
</dbReference>
<proteinExistence type="predicted"/>
<evidence type="ECO:0000313" key="2">
    <source>
        <dbReference type="Proteomes" id="UP001630127"/>
    </source>
</evidence>
<name>A0ABD2XUP3_9GENT</name>
<gene>
    <name evidence="1" type="ORF">ACH5RR_040557</name>
</gene>
<organism evidence="1 2">
    <name type="scientific">Cinchona calisaya</name>
    <dbReference type="NCBI Taxonomy" id="153742"/>
    <lineage>
        <taxon>Eukaryota</taxon>
        <taxon>Viridiplantae</taxon>
        <taxon>Streptophyta</taxon>
        <taxon>Embryophyta</taxon>
        <taxon>Tracheophyta</taxon>
        <taxon>Spermatophyta</taxon>
        <taxon>Magnoliopsida</taxon>
        <taxon>eudicotyledons</taxon>
        <taxon>Gunneridae</taxon>
        <taxon>Pentapetalae</taxon>
        <taxon>asterids</taxon>
        <taxon>lamiids</taxon>
        <taxon>Gentianales</taxon>
        <taxon>Rubiaceae</taxon>
        <taxon>Cinchonoideae</taxon>
        <taxon>Cinchoneae</taxon>
        <taxon>Cinchona</taxon>
    </lineage>
</organism>
<evidence type="ECO:0000313" key="1">
    <source>
        <dbReference type="EMBL" id="KAL3497825.1"/>
    </source>
</evidence>